<gene>
    <name evidence="2" type="ORF">F0562_007583</name>
</gene>
<organism evidence="2 3">
    <name type="scientific">Nyssa sinensis</name>
    <dbReference type="NCBI Taxonomy" id="561372"/>
    <lineage>
        <taxon>Eukaryota</taxon>
        <taxon>Viridiplantae</taxon>
        <taxon>Streptophyta</taxon>
        <taxon>Embryophyta</taxon>
        <taxon>Tracheophyta</taxon>
        <taxon>Spermatophyta</taxon>
        <taxon>Magnoliopsida</taxon>
        <taxon>eudicotyledons</taxon>
        <taxon>Gunneridae</taxon>
        <taxon>Pentapetalae</taxon>
        <taxon>asterids</taxon>
        <taxon>Cornales</taxon>
        <taxon>Nyssaceae</taxon>
        <taxon>Nyssa</taxon>
    </lineage>
</organism>
<evidence type="ECO:0000313" key="2">
    <source>
        <dbReference type="EMBL" id="KAA8525728.1"/>
    </source>
</evidence>
<proteinExistence type="predicted"/>
<reference evidence="2 3" key="1">
    <citation type="submission" date="2019-09" db="EMBL/GenBank/DDBJ databases">
        <title>A chromosome-level genome assembly of the Chinese tupelo Nyssa sinensis.</title>
        <authorList>
            <person name="Yang X."/>
            <person name="Kang M."/>
            <person name="Yang Y."/>
            <person name="Xiong H."/>
            <person name="Wang M."/>
            <person name="Zhang Z."/>
            <person name="Wang Z."/>
            <person name="Wu H."/>
            <person name="Ma T."/>
            <person name="Liu J."/>
            <person name="Xi Z."/>
        </authorList>
    </citation>
    <scope>NUCLEOTIDE SEQUENCE [LARGE SCALE GENOMIC DNA]</scope>
    <source>
        <strain evidence="2">J267</strain>
        <tissue evidence="2">Leaf</tissue>
    </source>
</reference>
<dbReference type="Proteomes" id="UP000325577">
    <property type="component" value="Linkage Group LG3"/>
</dbReference>
<accession>A0A5J5A6U0</accession>
<keyword evidence="3" id="KW-1185">Reference proteome</keyword>
<evidence type="ECO:0000313" key="3">
    <source>
        <dbReference type="Proteomes" id="UP000325577"/>
    </source>
</evidence>
<dbReference type="EMBL" id="CM018046">
    <property type="protein sequence ID" value="KAA8525728.1"/>
    <property type="molecule type" value="Genomic_DNA"/>
</dbReference>
<name>A0A5J5A6U0_9ASTE</name>
<protein>
    <submittedName>
        <fullName evidence="2">Uncharacterized protein</fullName>
    </submittedName>
</protein>
<feature type="region of interest" description="Disordered" evidence="1">
    <location>
        <begin position="1"/>
        <end position="50"/>
    </location>
</feature>
<dbReference type="AlphaFoldDB" id="A0A5J5A6U0"/>
<sequence>MVGDVNSVGGLGQNGRRRSAMVNSEGCGEERRPTPPTKRASKSKNDSRNSSFRGISLKLFSSVSLKLFSSALAPPFPSIPESFAFIISDP</sequence>
<evidence type="ECO:0000256" key="1">
    <source>
        <dbReference type="SAM" id="MobiDB-lite"/>
    </source>
</evidence>